<organism evidence="4 5">
    <name type="scientific">Hortaea werneckii</name>
    <name type="common">Black yeast</name>
    <name type="synonym">Cladosporium werneckii</name>
    <dbReference type="NCBI Taxonomy" id="91943"/>
    <lineage>
        <taxon>Eukaryota</taxon>
        <taxon>Fungi</taxon>
        <taxon>Dikarya</taxon>
        <taxon>Ascomycota</taxon>
        <taxon>Pezizomycotina</taxon>
        <taxon>Dothideomycetes</taxon>
        <taxon>Dothideomycetidae</taxon>
        <taxon>Mycosphaerellales</taxon>
        <taxon>Teratosphaeriaceae</taxon>
        <taxon>Hortaea</taxon>
    </lineage>
</organism>
<evidence type="ECO:0008006" key="6">
    <source>
        <dbReference type="Google" id="ProtNLM"/>
    </source>
</evidence>
<dbReference type="PRINTS" id="PR00081">
    <property type="entry name" value="GDHRDH"/>
</dbReference>
<reference evidence="4 5" key="1">
    <citation type="journal article" date="2018" name="BMC Genomics">
        <title>Genomic evidence for intraspecific hybridization in a clonal and extremely halotolerant yeast.</title>
        <authorList>
            <person name="Gostincar C."/>
            <person name="Stajich J.E."/>
            <person name="Zupancic J."/>
            <person name="Zalar P."/>
            <person name="Gunde-Cimerman N."/>
        </authorList>
    </citation>
    <scope>NUCLEOTIDE SEQUENCE [LARGE SCALE GENOMIC DNA]</scope>
    <source>
        <strain evidence="4 5">EXF-2788</strain>
    </source>
</reference>
<gene>
    <name evidence="4" type="ORF">D0861_01259</name>
</gene>
<dbReference type="Pfam" id="PF00106">
    <property type="entry name" value="adh_short"/>
    <property type="match status" value="1"/>
</dbReference>
<evidence type="ECO:0000256" key="2">
    <source>
        <dbReference type="ARBA" id="ARBA00023002"/>
    </source>
</evidence>
<dbReference type="Pfam" id="PF13561">
    <property type="entry name" value="adh_short_C2"/>
    <property type="match status" value="1"/>
</dbReference>
<evidence type="ECO:0000256" key="1">
    <source>
        <dbReference type="ARBA" id="ARBA00006484"/>
    </source>
</evidence>
<dbReference type="GO" id="GO:0016491">
    <property type="term" value="F:oxidoreductase activity"/>
    <property type="evidence" value="ECO:0007669"/>
    <property type="project" value="UniProtKB-KW"/>
</dbReference>
<dbReference type="SUPFAM" id="SSF51735">
    <property type="entry name" value="NAD(P)-binding Rossmann-fold domains"/>
    <property type="match status" value="1"/>
</dbReference>
<dbReference type="AlphaFoldDB" id="A0A3M7G0C9"/>
<dbReference type="InterPro" id="IPR036291">
    <property type="entry name" value="NAD(P)-bd_dom_sf"/>
</dbReference>
<dbReference type="OrthoDB" id="47007at2759"/>
<dbReference type="VEuPathDB" id="FungiDB:BTJ68_11921"/>
<dbReference type="CDD" id="cd05233">
    <property type="entry name" value="SDR_c"/>
    <property type="match status" value="1"/>
</dbReference>
<dbReference type="PANTHER" id="PTHR24321">
    <property type="entry name" value="DEHYDROGENASES, SHORT CHAIN"/>
    <property type="match status" value="1"/>
</dbReference>
<dbReference type="EMBL" id="QWIR01000012">
    <property type="protein sequence ID" value="RMY94550.1"/>
    <property type="molecule type" value="Genomic_DNA"/>
</dbReference>
<accession>A0A3M7G0C9</accession>
<evidence type="ECO:0000313" key="4">
    <source>
        <dbReference type="EMBL" id="RMY94550.1"/>
    </source>
</evidence>
<keyword evidence="2" id="KW-0560">Oxidoreductase</keyword>
<sequence length="313" mass="33714">MPQTALISGGARGIGRALTRHFLETGYRVFIFDLDATELQHTVHTHLAPYAEKGKVGYTVCNLRDIGEIRGKVREAVGFFGQGNEAGGGEVEGGRIDVLVNNGGIASAQWSAGKGMEDWETMGEWVAGFEGSASWGYSSPDSRGEEKLRSSSTRYLETNLTAPFAVSQACIPYMKMKSNPGNDQTSDPGPCIIHIGSFRAHQSDPNQEGYASSKAGQLGLMHSMAISLQDFGIRVNLVAPGRIKVAHESKEGDEKGLEWAQLNEEKDVQDHPSNRAGRPEDIADAVQYLVNAGFVTGQEITVDGGATRVKKKS</sequence>
<name>A0A3M7G0C9_HORWE</name>
<dbReference type="PRINTS" id="PR00080">
    <property type="entry name" value="SDRFAMILY"/>
</dbReference>
<evidence type="ECO:0000313" key="5">
    <source>
        <dbReference type="Proteomes" id="UP000268823"/>
    </source>
</evidence>
<dbReference type="InterPro" id="IPR002347">
    <property type="entry name" value="SDR_fam"/>
</dbReference>
<protein>
    <recommendedName>
        <fullName evidence="6">Short chain alcohol dehydrogenase</fullName>
    </recommendedName>
</protein>
<proteinExistence type="inferred from homology"/>
<evidence type="ECO:0000256" key="3">
    <source>
        <dbReference type="RuleBase" id="RU000363"/>
    </source>
</evidence>
<comment type="similarity">
    <text evidence="1 3">Belongs to the short-chain dehydrogenases/reductases (SDR) family.</text>
</comment>
<dbReference type="Gene3D" id="3.40.50.720">
    <property type="entry name" value="NAD(P)-binding Rossmann-like Domain"/>
    <property type="match status" value="1"/>
</dbReference>
<comment type="caution">
    <text evidence="4">The sequence shown here is derived from an EMBL/GenBank/DDBJ whole genome shotgun (WGS) entry which is preliminary data.</text>
</comment>
<dbReference type="PANTHER" id="PTHR24321:SF8">
    <property type="entry name" value="ESTRADIOL 17-BETA-DEHYDROGENASE 8-RELATED"/>
    <property type="match status" value="1"/>
</dbReference>
<dbReference type="Proteomes" id="UP000268823">
    <property type="component" value="Unassembled WGS sequence"/>
</dbReference>